<dbReference type="EMBL" id="FMXO01000003">
    <property type="protein sequence ID" value="SDB11867.1"/>
    <property type="molecule type" value="Genomic_DNA"/>
</dbReference>
<dbReference type="Proteomes" id="UP000198771">
    <property type="component" value="Unassembled WGS sequence"/>
</dbReference>
<evidence type="ECO:0000313" key="2">
    <source>
        <dbReference type="Proteomes" id="UP000198771"/>
    </source>
</evidence>
<name>A0A1G6ATZ8_9BACT</name>
<dbReference type="InterPro" id="IPR016907">
    <property type="entry name" value="UCP029033"/>
</dbReference>
<dbReference type="PANTHER" id="PTHR34387:SF2">
    <property type="entry name" value="SLR1258 PROTEIN"/>
    <property type="match status" value="1"/>
</dbReference>
<proteinExistence type="predicted"/>
<dbReference type="GO" id="GO:0006974">
    <property type="term" value="P:DNA damage response"/>
    <property type="evidence" value="ECO:0007669"/>
    <property type="project" value="TreeGrafter"/>
</dbReference>
<accession>A0A1G6ATZ8</accession>
<dbReference type="STRING" id="617002.SAMN05660653_00561"/>
<evidence type="ECO:0000313" key="1">
    <source>
        <dbReference type="EMBL" id="SDB11867.1"/>
    </source>
</evidence>
<dbReference type="Gene3D" id="3.30.110.170">
    <property type="entry name" value="Protein of unknown function (DUF541), domain 1"/>
    <property type="match status" value="1"/>
</dbReference>
<dbReference type="RefSeq" id="WP_092117037.1">
    <property type="nucleotide sequence ID" value="NZ_FMXO01000003.1"/>
</dbReference>
<sequence>MSESPLKLFVAALLIAVGLSFGGYFIGQGFIEGRLNDRFVTVRGLAETEVQANLAIWPMRFVATGNNLAEVHAQLTADANKIVQFFVRHGLPENSIELQSLEVTDLLAQAYRSGPLDSRFILTQILVARTENVDLIAAASQKVSELVDVGVVLSAEYGSSGPVYLFTGLNDVKPEMIAEATVNARLAAEQFAADAGSRLGGIRRATQGLFQILPRDNAPDTMEHKQINKTLRVVTTVEYYLTE</sequence>
<dbReference type="Gene3D" id="3.30.70.2970">
    <property type="entry name" value="Protein of unknown function (DUF541), domain 2"/>
    <property type="match status" value="1"/>
</dbReference>
<dbReference type="OrthoDB" id="9806540at2"/>
<keyword evidence="2" id="KW-1185">Reference proteome</keyword>
<dbReference type="InterPro" id="IPR007497">
    <property type="entry name" value="SIMPL/DUF541"/>
</dbReference>
<dbReference type="PIRSF" id="PIRSF029033">
    <property type="entry name" value="UCP029033"/>
    <property type="match status" value="1"/>
</dbReference>
<dbReference type="AlphaFoldDB" id="A0A1G6ATZ8"/>
<reference evidence="1 2" key="1">
    <citation type="submission" date="2016-10" db="EMBL/GenBank/DDBJ databases">
        <authorList>
            <person name="de Groot N.N."/>
        </authorList>
    </citation>
    <scope>NUCLEOTIDE SEQUENCE [LARGE SCALE GENOMIC DNA]</scope>
    <source>
        <strain evidence="1 2">ASO4-2</strain>
    </source>
</reference>
<gene>
    <name evidence="1" type="ORF">SAMN05660653_00561</name>
</gene>
<organism evidence="1 2">
    <name type="scientific">Desulfonatronum thiosulfatophilum</name>
    <dbReference type="NCBI Taxonomy" id="617002"/>
    <lineage>
        <taxon>Bacteria</taxon>
        <taxon>Pseudomonadati</taxon>
        <taxon>Thermodesulfobacteriota</taxon>
        <taxon>Desulfovibrionia</taxon>
        <taxon>Desulfovibrionales</taxon>
        <taxon>Desulfonatronaceae</taxon>
        <taxon>Desulfonatronum</taxon>
    </lineage>
</organism>
<evidence type="ECO:0008006" key="3">
    <source>
        <dbReference type="Google" id="ProtNLM"/>
    </source>
</evidence>
<protein>
    <recommendedName>
        <fullName evidence="3">SIMPL domain-containing protein</fullName>
    </recommendedName>
</protein>
<dbReference type="PANTHER" id="PTHR34387">
    <property type="entry name" value="SLR1258 PROTEIN"/>
    <property type="match status" value="1"/>
</dbReference>
<dbReference type="Pfam" id="PF04402">
    <property type="entry name" value="SIMPL"/>
    <property type="match status" value="1"/>
</dbReference>
<dbReference type="InterPro" id="IPR052022">
    <property type="entry name" value="26kDa_periplasmic_antigen"/>
</dbReference>